<feature type="coiled-coil region" evidence="7">
    <location>
        <begin position="167"/>
        <end position="204"/>
    </location>
</feature>
<dbReference type="Pfam" id="PF00072">
    <property type="entry name" value="Response_reg"/>
    <property type="match status" value="1"/>
</dbReference>
<dbReference type="EC" id="2.7.13.3" evidence="2"/>
<dbReference type="Pfam" id="PF02518">
    <property type="entry name" value="HATPase_c"/>
    <property type="match status" value="1"/>
</dbReference>
<comment type="catalytic activity">
    <reaction evidence="1">
        <text>ATP + protein L-histidine = ADP + protein N-phospho-L-histidine.</text>
        <dbReference type="EC" id="2.7.13.3"/>
    </reaction>
</comment>
<dbReference type="InterPro" id="IPR036890">
    <property type="entry name" value="HATPase_C_sf"/>
</dbReference>
<organism evidence="10 11">
    <name type="scientific">Anabaena sphaerica FACHB-251</name>
    <dbReference type="NCBI Taxonomy" id="2692883"/>
    <lineage>
        <taxon>Bacteria</taxon>
        <taxon>Bacillati</taxon>
        <taxon>Cyanobacteriota</taxon>
        <taxon>Cyanophyceae</taxon>
        <taxon>Nostocales</taxon>
        <taxon>Nostocaceae</taxon>
        <taxon>Anabaena</taxon>
    </lineage>
</organism>
<dbReference type="SMART" id="SM00448">
    <property type="entry name" value="REC"/>
    <property type="match status" value="1"/>
</dbReference>
<gene>
    <name evidence="10" type="ORF">H6G06_04110</name>
</gene>
<feature type="domain" description="Histidine kinase" evidence="8">
    <location>
        <begin position="213"/>
        <end position="457"/>
    </location>
</feature>
<dbReference type="AlphaFoldDB" id="A0A926WDS7"/>
<dbReference type="PROSITE" id="PS50109">
    <property type="entry name" value="HIS_KIN"/>
    <property type="match status" value="1"/>
</dbReference>
<dbReference type="PROSITE" id="PS50110">
    <property type="entry name" value="RESPONSE_REGULATORY"/>
    <property type="match status" value="1"/>
</dbReference>
<dbReference type="PANTHER" id="PTHR43065">
    <property type="entry name" value="SENSOR HISTIDINE KINASE"/>
    <property type="match status" value="1"/>
</dbReference>
<dbReference type="InterPro" id="IPR011006">
    <property type="entry name" value="CheY-like_superfamily"/>
</dbReference>
<dbReference type="InterPro" id="IPR005467">
    <property type="entry name" value="His_kinase_dom"/>
</dbReference>
<evidence type="ECO:0000313" key="11">
    <source>
        <dbReference type="Proteomes" id="UP000662185"/>
    </source>
</evidence>
<keyword evidence="3 6" id="KW-0597">Phosphoprotein</keyword>
<dbReference type="Gene3D" id="3.30.565.10">
    <property type="entry name" value="Histidine kinase-like ATPase, C-terminal domain"/>
    <property type="match status" value="1"/>
</dbReference>
<evidence type="ECO:0000256" key="6">
    <source>
        <dbReference type="PROSITE-ProRule" id="PRU00169"/>
    </source>
</evidence>
<keyword evidence="4" id="KW-0808">Transferase</keyword>
<evidence type="ECO:0000256" key="5">
    <source>
        <dbReference type="ARBA" id="ARBA00023012"/>
    </source>
</evidence>
<evidence type="ECO:0000259" key="9">
    <source>
        <dbReference type="PROSITE" id="PS50110"/>
    </source>
</evidence>
<evidence type="ECO:0000256" key="1">
    <source>
        <dbReference type="ARBA" id="ARBA00000085"/>
    </source>
</evidence>
<dbReference type="SMART" id="SM00387">
    <property type="entry name" value="HATPase_c"/>
    <property type="match status" value="1"/>
</dbReference>
<dbReference type="GO" id="GO:0000155">
    <property type="term" value="F:phosphorelay sensor kinase activity"/>
    <property type="evidence" value="ECO:0007669"/>
    <property type="project" value="InterPro"/>
</dbReference>
<dbReference type="EMBL" id="JACJQU010000002">
    <property type="protein sequence ID" value="MBD2292689.1"/>
    <property type="molecule type" value="Genomic_DNA"/>
</dbReference>
<keyword evidence="5" id="KW-0902">Two-component regulatory system</keyword>
<evidence type="ECO:0000256" key="7">
    <source>
        <dbReference type="SAM" id="Coils"/>
    </source>
</evidence>
<evidence type="ECO:0000256" key="2">
    <source>
        <dbReference type="ARBA" id="ARBA00012438"/>
    </source>
</evidence>
<dbReference type="InterPro" id="IPR003594">
    <property type="entry name" value="HATPase_dom"/>
</dbReference>
<feature type="domain" description="Response regulatory" evidence="9">
    <location>
        <begin position="44"/>
        <end position="161"/>
    </location>
</feature>
<dbReference type="InterPro" id="IPR001789">
    <property type="entry name" value="Sig_transdc_resp-reg_receiver"/>
</dbReference>
<evidence type="ECO:0000256" key="4">
    <source>
        <dbReference type="ARBA" id="ARBA00022777"/>
    </source>
</evidence>
<dbReference type="InterPro" id="IPR003661">
    <property type="entry name" value="HisK_dim/P_dom"/>
</dbReference>
<evidence type="ECO:0000256" key="3">
    <source>
        <dbReference type="ARBA" id="ARBA00022553"/>
    </source>
</evidence>
<evidence type="ECO:0000259" key="8">
    <source>
        <dbReference type="PROSITE" id="PS50109"/>
    </source>
</evidence>
<dbReference type="PANTHER" id="PTHR43065:SF50">
    <property type="entry name" value="HISTIDINE KINASE"/>
    <property type="match status" value="1"/>
</dbReference>
<accession>A0A926WDS7</accession>
<reference evidence="11" key="1">
    <citation type="journal article" date="2020" name="ISME J.">
        <title>Comparative genomics reveals insights into cyanobacterial evolution and habitat adaptation.</title>
        <authorList>
            <person name="Chen M.Y."/>
            <person name="Teng W.K."/>
            <person name="Zhao L."/>
            <person name="Hu C.X."/>
            <person name="Zhou Y.K."/>
            <person name="Han B.P."/>
            <person name="Song L.R."/>
            <person name="Shu W.S."/>
        </authorList>
    </citation>
    <scope>NUCLEOTIDE SEQUENCE [LARGE SCALE GENOMIC DNA]</scope>
    <source>
        <strain evidence="11">FACHB-251</strain>
    </source>
</reference>
<keyword evidence="4" id="KW-0418">Kinase</keyword>
<comment type="caution">
    <text evidence="10">The sequence shown here is derived from an EMBL/GenBank/DDBJ whole genome shotgun (WGS) entry which is preliminary data.</text>
</comment>
<dbReference type="SUPFAM" id="SSF52172">
    <property type="entry name" value="CheY-like"/>
    <property type="match status" value="1"/>
</dbReference>
<dbReference type="Gene3D" id="1.10.287.130">
    <property type="match status" value="1"/>
</dbReference>
<dbReference type="InterPro" id="IPR036097">
    <property type="entry name" value="HisK_dim/P_sf"/>
</dbReference>
<name>A0A926WDS7_9NOST</name>
<dbReference type="InterPro" id="IPR004358">
    <property type="entry name" value="Sig_transdc_His_kin-like_C"/>
</dbReference>
<dbReference type="SUPFAM" id="SSF47384">
    <property type="entry name" value="Homodimeric domain of signal transducing histidine kinase"/>
    <property type="match status" value="1"/>
</dbReference>
<dbReference type="RefSeq" id="WP_190557376.1">
    <property type="nucleotide sequence ID" value="NZ_JACJQU010000002.1"/>
</dbReference>
<proteinExistence type="predicted"/>
<sequence length="459" mass="51865">MISTSTAFPLTPPTAETLSTCWLNQENQPPYHPSTVQLNTDLVTVLLIDDQLIIGEAVCRLLANEKDISFHYIDDPAQAIQKAISIAPTVILLDMIMPEIDGLMLLRWFRSHPATHEIPIVMLSSKEEAQIKADAFAAGANDYLIKLPDVVELIARIRYHSKAYNNLKALSAANATSRLQARQLEQTLEELKTTQVQLIQTEKMSSLGKMVAGLAHEINNPINFIHGNFIHLHNYIQGLLQLIKIYQQEYPSENSVIENYTDEVNLNFIIEDLPKILASMKMGTDRIREIVLSLRNFSRLDQADKKAVNIHEGIDSTLLILNHRLKQEIEVIKEYGDLPLIECYPAQLNQVFMNILSNAIDVLLEQEQQQQKQIVIKTEKNDYGKIKITIRDNGPGISPELQRKIFDPFFTTKPVNQGTGIGLAISYQIIEKHQGNIYVCSDPSYGTEFVIEIPTEQIT</sequence>
<feature type="modified residue" description="4-aspartylphosphate" evidence="6">
    <location>
        <position position="94"/>
    </location>
</feature>
<protein>
    <recommendedName>
        <fullName evidence="2">histidine kinase</fullName>
        <ecNumber evidence="2">2.7.13.3</ecNumber>
    </recommendedName>
</protein>
<keyword evidence="11" id="KW-1185">Reference proteome</keyword>
<dbReference type="Gene3D" id="3.40.50.2300">
    <property type="match status" value="1"/>
</dbReference>
<evidence type="ECO:0000313" key="10">
    <source>
        <dbReference type="EMBL" id="MBD2292689.1"/>
    </source>
</evidence>
<dbReference type="PRINTS" id="PR00344">
    <property type="entry name" value="BCTRLSENSOR"/>
</dbReference>
<keyword evidence="7" id="KW-0175">Coiled coil</keyword>
<dbReference type="CDD" id="cd00082">
    <property type="entry name" value="HisKA"/>
    <property type="match status" value="1"/>
</dbReference>
<dbReference type="Proteomes" id="UP000662185">
    <property type="component" value="Unassembled WGS sequence"/>
</dbReference>
<dbReference type="SUPFAM" id="SSF55874">
    <property type="entry name" value="ATPase domain of HSP90 chaperone/DNA topoisomerase II/histidine kinase"/>
    <property type="match status" value="1"/>
</dbReference>